<sequence>MGPYTLPPWGTPWPYTEASDPFPTYQQYPSYSSYLADSMEAYQSQHHHLVHHNQMSRTTESKPRLSKEEVEVLEAEFQKNHKPNSSTKKALAESMRVDNARINNWFQNRRAREKKERNIREYEARQKLEKEKNEAGATGREFAGRHGDLVASSAPFPNTQATPQPAAERRESSSGLEKDSETASPCHSDDIADIKGAGDPSERRRAFFGLSSTEGQIDGFSSGADCTSPSYGTPDANEPDFSLSTDDEDADSYAKHVQQAMGGIVNPPLYNYGAENLMGFPPTEPSTSEGNALRSPPIIDIASRRNRRPAPLAIDGSRSYSGGIPKTALELGRRPGTMRRVSSATGTMRISKAIGVPRSPFQMSRSPVLAGPSTKGTNAPPTPDTPVLASQPTTASVHNLDSANPSSASDLAIRDPTLRTPPTTPGGVQNFFGLNSVYEVPMAGNSFATPSIAGFAGDFNNEIPLGFPHAFANPGNCVSQPHTPAFVSPINPSSFDMTGGNAEYTWPQESVVSGDPSPADSGQGSQFLNTPASGFGMER</sequence>
<evidence type="ECO:0000259" key="9">
    <source>
        <dbReference type="PROSITE" id="PS50071"/>
    </source>
</evidence>
<evidence type="ECO:0000256" key="8">
    <source>
        <dbReference type="SAM" id="MobiDB-lite"/>
    </source>
</evidence>
<comment type="caution">
    <text evidence="10">The sequence shown here is derived from an EMBL/GenBank/DDBJ whole genome shotgun (WGS) entry which is preliminary data.</text>
</comment>
<dbReference type="OrthoDB" id="6159439at2759"/>
<proteinExistence type="inferred from homology"/>
<organism evidence="10 11">
    <name type="scientific">Hapsidospora chrysogenum (strain ATCC 11550 / CBS 779.69 / DSM 880 / IAM 14645 / JCM 23072 / IMI 49137)</name>
    <name type="common">Acremonium chrysogenum</name>
    <dbReference type="NCBI Taxonomy" id="857340"/>
    <lineage>
        <taxon>Eukaryota</taxon>
        <taxon>Fungi</taxon>
        <taxon>Dikarya</taxon>
        <taxon>Ascomycota</taxon>
        <taxon>Pezizomycotina</taxon>
        <taxon>Sordariomycetes</taxon>
        <taxon>Hypocreomycetidae</taxon>
        <taxon>Hypocreales</taxon>
        <taxon>Bionectriaceae</taxon>
        <taxon>Hapsidospora</taxon>
    </lineage>
</organism>
<feature type="domain" description="Homeobox" evidence="9">
    <location>
        <begin position="56"/>
        <end position="116"/>
    </location>
</feature>
<dbReference type="PANTHER" id="PTHR24341">
    <property type="entry name" value="HOMEOBOX PROTEIN ENGRAILED"/>
    <property type="match status" value="1"/>
</dbReference>
<feature type="region of interest" description="Disordered" evidence="8">
    <location>
        <begin position="351"/>
        <end position="426"/>
    </location>
</feature>
<dbReference type="AlphaFoldDB" id="A0A086SXS2"/>
<evidence type="ECO:0000313" key="11">
    <source>
        <dbReference type="Proteomes" id="UP000029964"/>
    </source>
</evidence>
<dbReference type="PANTHER" id="PTHR24341:SF6">
    <property type="entry name" value="HOMEOBOX PROTEIN INVECTED"/>
    <property type="match status" value="1"/>
</dbReference>
<dbReference type="PROSITE" id="PS00027">
    <property type="entry name" value="HOMEOBOX_1"/>
    <property type="match status" value="1"/>
</dbReference>
<evidence type="ECO:0000256" key="5">
    <source>
        <dbReference type="ARBA" id="ARBA00023242"/>
    </source>
</evidence>
<dbReference type="InterPro" id="IPR009057">
    <property type="entry name" value="Homeodomain-like_sf"/>
</dbReference>
<evidence type="ECO:0000256" key="1">
    <source>
        <dbReference type="ARBA" id="ARBA00004123"/>
    </source>
</evidence>
<dbReference type="PROSITE" id="PS50071">
    <property type="entry name" value="HOMEOBOX_2"/>
    <property type="match status" value="1"/>
</dbReference>
<dbReference type="STRING" id="857340.A0A086SXS2"/>
<dbReference type="EMBL" id="JPKY01000110">
    <property type="protein sequence ID" value="KFH41904.1"/>
    <property type="molecule type" value="Genomic_DNA"/>
</dbReference>
<accession>A0A086SXS2</accession>
<keyword evidence="11" id="KW-1185">Reference proteome</keyword>
<feature type="compositionally biased region" description="Basic and acidic residues" evidence="8">
    <location>
        <begin position="167"/>
        <end position="193"/>
    </location>
</feature>
<keyword evidence="5 6" id="KW-0539">Nucleus</keyword>
<reference evidence="11" key="1">
    <citation type="journal article" date="2014" name="Genome Announc.">
        <title>Genome sequence and annotation of Acremonium chrysogenum, producer of the beta-lactam antibiotic cephalosporin C.</title>
        <authorList>
            <person name="Terfehr D."/>
            <person name="Dahlmann T.A."/>
            <person name="Specht T."/>
            <person name="Zadra I."/>
            <person name="Kuernsteiner H."/>
            <person name="Kueck U."/>
        </authorList>
    </citation>
    <scope>NUCLEOTIDE SEQUENCE [LARGE SCALE GENOMIC DNA]</scope>
    <source>
        <strain evidence="11">ATCC 11550 / CBS 779.69 / DSM 880 / IAM 14645 / JCM 23072 / IMI 49137</strain>
    </source>
</reference>
<dbReference type="SUPFAM" id="SSF46689">
    <property type="entry name" value="Homeodomain-like"/>
    <property type="match status" value="1"/>
</dbReference>
<comment type="subcellular location">
    <subcellularLocation>
        <location evidence="1 6 7">Nucleus</location>
    </subcellularLocation>
</comment>
<feature type="compositionally biased region" description="Polar residues" evidence="8">
    <location>
        <begin position="388"/>
        <end position="409"/>
    </location>
</feature>
<evidence type="ECO:0000256" key="4">
    <source>
        <dbReference type="ARBA" id="ARBA00023155"/>
    </source>
</evidence>
<dbReference type="GO" id="GO:0003677">
    <property type="term" value="F:DNA binding"/>
    <property type="evidence" value="ECO:0007669"/>
    <property type="project" value="UniProtKB-UniRule"/>
</dbReference>
<feature type="region of interest" description="Disordered" evidence="8">
    <location>
        <begin position="508"/>
        <end position="539"/>
    </location>
</feature>
<dbReference type="HOGENOM" id="CLU_023864_0_0_1"/>
<keyword evidence="3 6" id="KW-0238">DNA-binding</keyword>
<dbReference type="GO" id="GO:0016586">
    <property type="term" value="C:RSC-type complex"/>
    <property type="evidence" value="ECO:0007669"/>
    <property type="project" value="TreeGrafter"/>
</dbReference>
<feature type="compositionally biased region" description="Polar residues" evidence="8">
    <location>
        <begin position="520"/>
        <end position="532"/>
    </location>
</feature>
<dbReference type="InterPro" id="IPR050720">
    <property type="entry name" value="Engrailed_Homeobox_TFs"/>
</dbReference>
<evidence type="ECO:0000313" key="10">
    <source>
        <dbReference type="EMBL" id="KFH41904.1"/>
    </source>
</evidence>
<feature type="region of interest" description="Disordered" evidence="8">
    <location>
        <begin position="148"/>
        <end position="252"/>
    </location>
</feature>
<dbReference type="GO" id="GO:0000981">
    <property type="term" value="F:DNA-binding transcription factor activity, RNA polymerase II-specific"/>
    <property type="evidence" value="ECO:0007669"/>
    <property type="project" value="InterPro"/>
</dbReference>
<dbReference type="Proteomes" id="UP000029964">
    <property type="component" value="Unassembled WGS sequence"/>
</dbReference>
<evidence type="ECO:0000256" key="6">
    <source>
        <dbReference type="PROSITE-ProRule" id="PRU00108"/>
    </source>
</evidence>
<feature type="DNA-binding region" description="Homeobox" evidence="6">
    <location>
        <begin position="58"/>
        <end position="117"/>
    </location>
</feature>
<keyword evidence="4 6" id="KW-0371">Homeobox</keyword>
<protein>
    <submittedName>
        <fullName evidence="10">Diencephalon/mesencephalon homeobox protein-like protein</fullName>
    </submittedName>
</protein>
<dbReference type="SMART" id="SM00389">
    <property type="entry name" value="HOX"/>
    <property type="match status" value="1"/>
</dbReference>
<gene>
    <name evidence="10" type="ORF">ACRE_073460</name>
</gene>
<dbReference type="InterPro" id="IPR001356">
    <property type="entry name" value="HD"/>
</dbReference>
<comment type="similarity">
    <text evidence="2">Belongs to the engrailed homeobox family.</text>
</comment>
<dbReference type="Gene3D" id="1.10.10.60">
    <property type="entry name" value="Homeodomain-like"/>
    <property type="match status" value="1"/>
</dbReference>
<dbReference type="Pfam" id="PF00046">
    <property type="entry name" value="Homeodomain"/>
    <property type="match status" value="1"/>
</dbReference>
<name>A0A086SXS2_HAPC1</name>
<dbReference type="CDD" id="cd00086">
    <property type="entry name" value="homeodomain"/>
    <property type="match status" value="1"/>
</dbReference>
<evidence type="ECO:0000256" key="3">
    <source>
        <dbReference type="ARBA" id="ARBA00023125"/>
    </source>
</evidence>
<evidence type="ECO:0000256" key="7">
    <source>
        <dbReference type="RuleBase" id="RU000682"/>
    </source>
</evidence>
<dbReference type="InterPro" id="IPR017970">
    <property type="entry name" value="Homeobox_CS"/>
</dbReference>
<evidence type="ECO:0000256" key="2">
    <source>
        <dbReference type="ARBA" id="ARBA00010896"/>
    </source>
</evidence>